<organism evidence="1 2">
    <name type="scientific">Rotaria socialis</name>
    <dbReference type="NCBI Taxonomy" id="392032"/>
    <lineage>
        <taxon>Eukaryota</taxon>
        <taxon>Metazoa</taxon>
        <taxon>Spiralia</taxon>
        <taxon>Gnathifera</taxon>
        <taxon>Rotifera</taxon>
        <taxon>Eurotatoria</taxon>
        <taxon>Bdelloidea</taxon>
        <taxon>Philodinida</taxon>
        <taxon>Philodinidae</taxon>
        <taxon>Rotaria</taxon>
    </lineage>
</organism>
<name>A0A822EEE1_9BILA</name>
<dbReference type="AlphaFoldDB" id="A0A822EEE1"/>
<evidence type="ECO:0000313" key="1">
    <source>
        <dbReference type="EMBL" id="CAF5094466.1"/>
    </source>
</evidence>
<evidence type="ECO:0000313" key="2">
    <source>
        <dbReference type="Proteomes" id="UP000663848"/>
    </source>
</evidence>
<reference evidence="1" key="1">
    <citation type="submission" date="2021-02" db="EMBL/GenBank/DDBJ databases">
        <authorList>
            <person name="Nowell W R."/>
        </authorList>
    </citation>
    <scope>NUCLEOTIDE SEQUENCE</scope>
</reference>
<gene>
    <name evidence="1" type="ORF">QYT958_LOCUS44506</name>
</gene>
<sequence length="42" mass="4744">MKQDDLDKALLHQVKVSENQLKTLSSSHASVIDTNQAMKDIY</sequence>
<proteinExistence type="predicted"/>
<feature type="non-terminal residue" evidence="1">
    <location>
        <position position="42"/>
    </location>
</feature>
<protein>
    <submittedName>
        <fullName evidence="1">Uncharacterized protein</fullName>
    </submittedName>
</protein>
<accession>A0A822EEE1</accession>
<dbReference type="Proteomes" id="UP000663848">
    <property type="component" value="Unassembled WGS sequence"/>
</dbReference>
<comment type="caution">
    <text evidence="1">The sequence shown here is derived from an EMBL/GenBank/DDBJ whole genome shotgun (WGS) entry which is preliminary data.</text>
</comment>
<dbReference type="EMBL" id="CAJOBR010069228">
    <property type="protein sequence ID" value="CAF5094466.1"/>
    <property type="molecule type" value="Genomic_DNA"/>
</dbReference>